<dbReference type="EMBL" id="VYZN01000026">
    <property type="protein sequence ID" value="KAE9535279.1"/>
    <property type="molecule type" value="Genomic_DNA"/>
</dbReference>
<protein>
    <submittedName>
        <fullName evidence="1">Uncharacterized protein</fullName>
    </submittedName>
</protein>
<name>A0A6G0TMI3_APHGL</name>
<dbReference type="OrthoDB" id="6595317at2759"/>
<gene>
    <name evidence="1" type="ORF">AGLY_008012</name>
</gene>
<evidence type="ECO:0000313" key="2">
    <source>
        <dbReference type="Proteomes" id="UP000475862"/>
    </source>
</evidence>
<evidence type="ECO:0000313" key="1">
    <source>
        <dbReference type="EMBL" id="KAE9535279.1"/>
    </source>
</evidence>
<accession>A0A6G0TMI3</accession>
<dbReference type="Proteomes" id="UP000475862">
    <property type="component" value="Unassembled WGS sequence"/>
</dbReference>
<organism evidence="1 2">
    <name type="scientific">Aphis glycines</name>
    <name type="common">Soybean aphid</name>
    <dbReference type="NCBI Taxonomy" id="307491"/>
    <lineage>
        <taxon>Eukaryota</taxon>
        <taxon>Metazoa</taxon>
        <taxon>Ecdysozoa</taxon>
        <taxon>Arthropoda</taxon>
        <taxon>Hexapoda</taxon>
        <taxon>Insecta</taxon>
        <taxon>Pterygota</taxon>
        <taxon>Neoptera</taxon>
        <taxon>Paraneoptera</taxon>
        <taxon>Hemiptera</taxon>
        <taxon>Sternorrhyncha</taxon>
        <taxon>Aphidomorpha</taxon>
        <taxon>Aphidoidea</taxon>
        <taxon>Aphididae</taxon>
        <taxon>Aphidini</taxon>
        <taxon>Aphis</taxon>
        <taxon>Aphis</taxon>
    </lineage>
</organism>
<comment type="caution">
    <text evidence="1">The sequence shown here is derived from an EMBL/GenBank/DDBJ whole genome shotgun (WGS) entry which is preliminary data.</text>
</comment>
<sequence length="237" mass="26834">MLGINELKLSELDSDSNISGTSTIDVMEVTPSYSFCKDAVAPLFYNEECDGFSMIVNKFDGNSNVPSPSIVDVMETFIDVSTPTKMSNNFDISGPLNTDVMETSNLDIQVPITPKIMMNTTKKSTERKSVFGDFKADDLNTPRKRKRYRDISQQTVSNYKCRVKLLYNKNMWLNNKVKHLCQLIDHLKDESKISDNCFSVLKSSKVYRRSTLLSCFFINAKSRSHGKNECPLCGKKT</sequence>
<reference evidence="1 2" key="1">
    <citation type="submission" date="2019-08" db="EMBL/GenBank/DDBJ databases">
        <title>The genome of the soybean aphid Biotype 1, its phylome, world population structure and adaptation to the North American continent.</title>
        <authorList>
            <person name="Giordano R."/>
            <person name="Donthu R.K."/>
            <person name="Hernandez A.G."/>
            <person name="Wright C.L."/>
            <person name="Zimin A.V."/>
        </authorList>
    </citation>
    <scope>NUCLEOTIDE SEQUENCE [LARGE SCALE GENOMIC DNA]</scope>
    <source>
        <tissue evidence="1">Whole aphids</tissue>
    </source>
</reference>
<proteinExistence type="predicted"/>
<keyword evidence="2" id="KW-1185">Reference proteome</keyword>
<dbReference type="AlphaFoldDB" id="A0A6G0TMI3"/>